<dbReference type="Gene3D" id="1.10.630.10">
    <property type="entry name" value="Cytochrome P450"/>
    <property type="match status" value="1"/>
</dbReference>
<evidence type="ECO:0000313" key="2">
    <source>
        <dbReference type="EMBL" id="TDD92181.1"/>
    </source>
</evidence>
<evidence type="ECO:0000313" key="3">
    <source>
        <dbReference type="Proteomes" id="UP000295578"/>
    </source>
</evidence>
<dbReference type="GO" id="GO:0020037">
    <property type="term" value="F:heme binding"/>
    <property type="evidence" value="ECO:0007669"/>
    <property type="project" value="InterPro"/>
</dbReference>
<dbReference type="AlphaFoldDB" id="A0A4R5BYA0"/>
<dbReference type="PRINTS" id="PR00359">
    <property type="entry name" value="BP450"/>
</dbReference>
<dbReference type="OrthoDB" id="4133219at2"/>
<sequence>MTLDHADVQAGPERIALYGPEFARDPQRAYARMRAHGDLAPVELAPGVPATLVVGYDAALEILRDPGTFPRCSEVWEEEVGPECPVLPMMMSRPSALFTNGAVHARLRSAIVDSLDRIDPVKLREDVQRTADTLIGRFAADGKADLIGQYARTLPLLVFNELFGCPHAIGDKLVRGMSAIFDTVSAEEGNALLMEAGDELVAHKRAKPGADVTSWMMSHPAGLDDFEMNQQLTLLVGAGTEPEQNLIANGILLLLSDDRFGGDLSAGALPVEDALDEILWTDPPMANYGTTFPRQDIDFHGYRLPAHQPVLISYAAANTDPSRWTADRKGNRAHLSYTGGPHNCPAKSQSRLIASVAIEQLLDRLPDVDLAVPADRLEWRPGPFHRALTALPVVFIAPPSASGPGGPPSAGTAAIAAALRLA</sequence>
<organism evidence="2 3">
    <name type="scientific">Actinomadura darangshiensis</name>
    <dbReference type="NCBI Taxonomy" id="705336"/>
    <lineage>
        <taxon>Bacteria</taxon>
        <taxon>Bacillati</taxon>
        <taxon>Actinomycetota</taxon>
        <taxon>Actinomycetes</taxon>
        <taxon>Streptosporangiales</taxon>
        <taxon>Thermomonosporaceae</taxon>
        <taxon>Actinomadura</taxon>
    </lineage>
</organism>
<dbReference type="Proteomes" id="UP000295578">
    <property type="component" value="Unassembled WGS sequence"/>
</dbReference>
<dbReference type="GO" id="GO:0016705">
    <property type="term" value="F:oxidoreductase activity, acting on paired donors, with incorporation or reduction of molecular oxygen"/>
    <property type="evidence" value="ECO:0007669"/>
    <property type="project" value="InterPro"/>
</dbReference>
<comment type="similarity">
    <text evidence="1">Belongs to the cytochrome P450 family.</text>
</comment>
<dbReference type="EMBL" id="SMKY01000003">
    <property type="protein sequence ID" value="TDD92181.1"/>
    <property type="molecule type" value="Genomic_DNA"/>
</dbReference>
<dbReference type="SUPFAM" id="SSF48264">
    <property type="entry name" value="Cytochrome P450"/>
    <property type="match status" value="1"/>
</dbReference>
<proteinExistence type="inferred from homology"/>
<comment type="caution">
    <text evidence="2">The sequence shown here is derived from an EMBL/GenBank/DDBJ whole genome shotgun (WGS) entry which is preliminary data.</text>
</comment>
<dbReference type="PANTHER" id="PTHR46696:SF1">
    <property type="entry name" value="CYTOCHROME P450 YJIB-RELATED"/>
    <property type="match status" value="1"/>
</dbReference>
<dbReference type="RefSeq" id="WP_132192884.1">
    <property type="nucleotide sequence ID" value="NZ_SMKY01000003.1"/>
</dbReference>
<dbReference type="PANTHER" id="PTHR46696">
    <property type="entry name" value="P450, PUTATIVE (EUROFUNG)-RELATED"/>
    <property type="match status" value="1"/>
</dbReference>
<dbReference type="CDD" id="cd20623">
    <property type="entry name" value="CYP_unk"/>
    <property type="match status" value="1"/>
</dbReference>
<reference evidence="2 3" key="1">
    <citation type="submission" date="2019-03" db="EMBL/GenBank/DDBJ databases">
        <title>Draft genome sequences of novel Actinobacteria.</title>
        <authorList>
            <person name="Sahin N."/>
            <person name="Ay H."/>
            <person name="Saygin H."/>
        </authorList>
    </citation>
    <scope>NUCLEOTIDE SEQUENCE [LARGE SCALE GENOMIC DNA]</scope>
    <source>
        <strain evidence="2 3">DSM 45941</strain>
    </source>
</reference>
<keyword evidence="3" id="KW-1185">Reference proteome</keyword>
<name>A0A4R5BYA0_9ACTN</name>
<dbReference type="InterPro" id="IPR002397">
    <property type="entry name" value="Cyt_P450_B"/>
</dbReference>
<protein>
    <submittedName>
        <fullName evidence="2">Cytochrome P450</fullName>
    </submittedName>
</protein>
<gene>
    <name evidence="2" type="ORF">E1293_01330</name>
</gene>
<accession>A0A4R5BYA0</accession>
<dbReference type="GO" id="GO:0005506">
    <property type="term" value="F:iron ion binding"/>
    <property type="evidence" value="ECO:0007669"/>
    <property type="project" value="InterPro"/>
</dbReference>
<evidence type="ECO:0000256" key="1">
    <source>
        <dbReference type="ARBA" id="ARBA00010617"/>
    </source>
</evidence>
<dbReference type="InterPro" id="IPR036396">
    <property type="entry name" value="Cyt_P450_sf"/>
</dbReference>
<dbReference type="GO" id="GO:0004497">
    <property type="term" value="F:monooxygenase activity"/>
    <property type="evidence" value="ECO:0007669"/>
    <property type="project" value="InterPro"/>
</dbReference>